<dbReference type="AlphaFoldDB" id="A0A2N3PWX4"/>
<dbReference type="InterPro" id="IPR019660">
    <property type="entry name" value="Put_sensory_transdc_reg_YbjN"/>
</dbReference>
<dbReference type="Proteomes" id="UP000233293">
    <property type="component" value="Unassembled WGS sequence"/>
</dbReference>
<dbReference type="Pfam" id="PF10722">
    <property type="entry name" value="YbjN"/>
    <property type="match status" value="1"/>
</dbReference>
<protein>
    <recommendedName>
        <fullName evidence="3">YbjN domain-containing protein</fullName>
    </recommendedName>
</protein>
<accession>A0A2N3PWX4</accession>
<keyword evidence="2" id="KW-1185">Reference proteome</keyword>
<comment type="caution">
    <text evidence="1">The sequence shown here is derived from an EMBL/GenBank/DDBJ whole genome shotgun (WGS) entry which is preliminary data.</text>
</comment>
<evidence type="ECO:0008006" key="3">
    <source>
        <dbReference type="Google" id="ProtNLM"/>
    </source>
</evidence>
<sequence>MTDTDLHRFLTPALLRETLQAAGYRVGEAKGADGVPVLSSATNGLGFELRLFNPLPDEDDGTPPGVARFADATFRTAFQVRGELPLALVNGWNATHRFARLQLAGGSGAPDGWLIFDMDVVGLGGVTSGNLRAHVEIWDRLLQELLAWLRAELPKLAKAAPVAEPAAEASAA</sequence>
<gene>
    <name evidence="1" type="ORF">CWS72_08450</name>
</gene>
<evidence type="ECO:0000313" key="1">
    <source>
        <dbReference type="EMBL" id="PKU24900.1"/>
    </source>
</evidence>
<dbReference type="CDD" id="cd17511">
    <property type="entry name" value="YbjN_AmyR-like"/>
    <property type="match status" value="1"/>
</dbReference>
<dbReference type="OrthoDB" id="8719709at2"/>
<evidence type="ECO:0000313" key="2">
    <source>
        <dbReference type="Proteomes" id="UP000233293"/>
    </source>
</evidence>
<reference evidence="2" key="1">
    <citation type="submission" date="2017-12" db="EMBL/GenBank/DDBJ databases">
        <title>Draft genome sequence of Telmatospirillum siberiense 26-4b1T, an acidotolerant peatland alphaproteobacterium potentially involved in sulfur cycling.</title>
        <authorList>
            <person name="Hausmann B."/>
            <person name="Pjevac P."/>
            <person name="Schreck K."/>
            <person name="Herbold C.W."/>
            <person name="Daims H."/>
            <person name="Wagner M."/>
            <person name="Pester M."/>
            <person name="Loy A."/>
        </authorList>
    </citation>
    <scope>NUCLEOTIDE SEQUENCE [LARGE SCALE GENOMIC DNA]</scope>
    <source>
        <strain evidence="2">26-4b1</strain>
    </source>
</reference>
<name>A0A2N3PWX4_9PROT</name>
<dbReference type="EMBL" id="PIUM01000007">
    <property type="protein sequence ID" value="PKU24900.1"/>
    <property type="molecule type" value="Genomic_DNA"/>
</dbReference>
<proteinExistence type="predicted"/>
<organism evidence="1 2">
    <name type="scientific">Telmatospirillum siberiense</name>
    <dbReference type="NCBI Taxonomy" id="382514"/>
    <lineage>
        <taxon>Bacteria</taxon>
        <taxon>Pseudomonadati</taxon>
        <taxon>Pseudomonadota</taxon>
        <taxon>Alphaproteobacteria</taxon>
        <taxon>Rhodospirillales</taxon>
        <taxon>Rhodospirillaceae</taxon>
        <taxon>Telmatospirillum</taxon>
    </lineage>
</organism>
<dbReference type="RefSeq" id="WP_101250160.1">
    <property type="nucleotide sequence ID" value="NZ_PIUM01000007.1"/>
</dbReference>